<dbReference type="Pfam" id="PF19174">
    <property type="entry name" value="DUF5856"/>
    <property type="match status" value="1"/>
</dbReference>
<evidence type="ECO:0000313" key="1">
    <source>
        <dbReference type="EMBL" id="CAB4165281.1"/>
    </source>
</evidence>
<protein>
    <submittedName>
        <fullName evidence="1">Uncharacterized protein</fullName>
    </submittedName>
</protein>
<dbReference type="InterPro" id="IPR043876">
    <property type="entry name" value="DUF5856"/>
</dbReference>
<name>A0A6J5P767_9CAUD</name>
<sequence>MKFSVEQKDPDPVMGLVMCLLHSVTNAHILHFSTPSRSDHTALQAFYSVIGDHVDDFVEAFQGKYGLLTVYRAEYELPAAPVEYLTYLKDEVATLRRTDKFPQDSELQNIVDEIAQLINSTLYQLRFLK</sequence>
<dbReference type="EMBL" id="LR796769">
    <property type="protein sequence ID" value="CAB4165281.1"/>
    <property type="molecule type" value="Genomic_DNA"/>
</dbReference>
<accession>A0A6J5P767</accession>
<organism evidence="1">
    <name type="scientific">uncultured Caudovirales phage</name>
    <dbReference type="NCBI Taxonomy" id="2100421"/>
    <lineage>
        <taxon>Viruses</taxon>
        <taxon>Duplodnaviria</taxon>
        <taxon>Heunggongvirae</taxon>
        <taxon>Uroviricota</taxon>
        <taxon>Caudoviricetes</taxon>
        <taxon>Peduoviridae</taxon>
        <taxon>Maltschvirus</taxon>
        <taxon>Maltschvirus maltsch</taxon>
    </lineage>
</organism>
<proteinExistence type="predicted"/>
<reference evidence="1" key="1">
    <citation type="submission" date="2020-04" db="EMBL/GenBank/DDBJ databases">
        <authorList>
            <person name="Chiriac C."/>
            <person name="Salcher M."/>
            <person name="Ghai R."/>
            <person name="Kavagutti S V."/>
        </authorList>
    </citation>
    <scope>NUCLEOTIDE SEQUENCE</scope>
</reference>
<gene>
    <name evidence="1" type="ORF">UFOVP815_30</name>
</gene>